<proteinExistence type="predicted"/>
<evidence type="ECO:0000313" key="3">
    <source>
        <dbReference type="Proteomes" id="UP000768567"/>
    </source>
</evidence>
<accession>A0ABR9R197</accession>
<feature type="transmembrane region" description="Helical" evidence="1">
    <location>
        <begin position="423"/>
        <end position="446"/>
    </location>
</feature>
<feature type="transmembrane region" description="Helical" evidence="1">
    <location>
        <begin position="163"/>
        <end position="183"/>
    </location>
</feature>
<feature type="transmembrane region" description="Helical" evidence="1">
    <location>
        <begin position="29"/>
        <end position="51"/>
    </location>
</feature>
<feature type="transmembrane region" description="Helical" evidence="1">
    <location>
        <begin position="219"/>
        <end position="243"/>
    </location>
</feature>
<comment type="caution">
    <text evidence="2">The sequence shown here is derived from an EMBL/GenBank/DDBJ whole genome shotgun (WGS) entry which is preliminary data.</text>
</comment>
<dbReference type="Proteomes" id="UP000768567">
    <property type="component" value="Unassembled WGS sequence"/>
</dbReference>
<gene>
    <name evidence="2" type="ORF">INF35_02860</name>
</gene>
<keyword evidence="1" id="KW-1133">Transmembrane helix</keyword>
<reference evidence="2 3" key="1">
    <citation type="submission" date="2020-10" db="EMBL/GenBank/DDBJ databases">
        <title>ChiBAC.</title>
        <authorList>
            <person name="Zenner C."/>
            <person name="Hitch T.C.A."/>
            <person name="Clavel T."/>
        </authorList>
    </citation>
    <scope>NUCLEOTIDE SEQUENCE [LARGE SCALE GENOMIC DNA]</scope>
    <source>
        <strain evidence="2 3">DSM 109015</strain>
    </source>
</reference>
<keyword evidence="3" id="KW-1185">Reference proteome</keyword>
<organism evidence="2 3">
    <name type="scientific">Gemmiger gallinarum</name>
    <dbReference type="NCBI Taxonomy" id="2779354"/>
    <lineage>
        <taxon>Bacteria</taxon>
        <taxon>Bacillati</taxon>
        <taxon>Bacillota</taxon>
        <taxon>Clostridia</taxon>
        <taxon>Eubacteriales</taxon>
        <taxon>Gemmiger</taxon>
    </lineage>
</organism>
<protein>
    <recommendedName>
        <fullName evidence="4">Glycosyltransferase RgtA/B/C/D-like domain-containing protein</fullName>
    </recommendedName>
</protein>
<keyword evidence="1" id="KW-0472">Membrane</keyword>
<feature type="transmembrane region" description="Helical" evidence="1">
    <location>
        <begin position="58"/>
        <end position="76"/>
    </location>
</feature>
<feature type="transmembrane region" description="Helical" evidence="1">
    <location>
        <begin position="458"/>
        <end position="478"/>
    </location>
</feature>
<feature type="transmembrane region" description="Helical" evidence="1">
    <location>
        <begin position="392"/>
        <end position="411"/>
    </location>
</feature>
<feature type="transmembrane region" description="Helical" evidence="1">
    <location>
        <begin position="249"/>
        <end position="274"/>
    </location>
</feature>
<feature type="transmembrane region" description="Helical" evidence="1">
    <location>
        <begin position="189"/>
        <end position="207"/>
    </location>
</feature>
<name>A0ABR9R197_9FIRM</name>
<feature type="transmembrane region" description="Helical" evidence="1">
    <location>
        <begin position="82"/>
        <end position="100"/>
    </location>
</feature>
<keyword evidence="1" id="KW-0812">Transmembrane</keyword>
<dbReference type="RefSeq" id="WP_193500019.1">
    <property type="nucleotide sequence ID" value="NZ_JADCKC010000001.1"/>
</dbReference>
<evidence type="ECO:0000313" key="2">
    <source>
        <dbReference type="EMBL" id="MBE5036732.1"/>
    </source>
</evidence>
<feature type="transmembrane region" description="Helical" evidence="1">
    <location>
        <begin position="353"/>
        <end position="372"/>
    </location>
</feature>
<sequence>MSAVLVLCMVLPLAAGLCALLRCRMEEAIPLSLFALIAVGYTLALAGLLWLAGPTLWLLNLAGGVWAVYVFGVKKALSPRGLWQGGLIFLLLALLFWWLCRGCALTDWDDFSHWGKAVKWMYYTDELYTVPASPDGFKSYPPATAILQYMFLKAGGFAFREDILLYSNAILTAGLLTLPFRGISLRRQPVQGIGLLVLLAVLPGSIYPSYFARASVDGLLGLFAGILILEGFLPGHSAASLWLEILGCFVLALVKSSGTGLAVMAALAIAFVHFRASSRPAAVLPLAAVAAAKLSWTIHLTRMGAGERWVWPGGLTGGIFSLITGRADAYRYTVLQNFLGTIFIRGNYGPGQSIPFVVIPTVFAAVAALTLVSRTKQQRSDARRKILPPAAAMLLITLVFVLTLLYSYLYLFNPAEAMYLASIYRYLDTCTMMLMTGAVVLPCVFAGEKSPWLRLLPAGTLLALMWLFPVGDFLAAVGQAPLRAAQSHNDRVLSSQAAQRIQALGEETPRLQLITADDAGSAALRIDYELLPARLPEQATILMADNKNEEPWVQEISAEAWSRELAQKYDYVYIYCPEDQFIADYGSVFEDDSQIGADRMFRVVVQPDGTARLRCMDEALQDTALSD</sequence>
<dbReference type="EMBL" id="JADCKC010000001">
    <property type="protein sequence ID" value="MBE5036732.1"/>
    <property type="molecule type" value="Genomic_DNA"/>
</dbReference>
<evidence type="ECO:0008006" key="4">
    <source>
        <dbReference type="Google" id="ProtNLM"/>
    </source>
</evidence>
<evidence type="ECO:0000256" key="1">
    <source>
        <dbReference type="SAM" id="Phobius"/>
    </source>
</evidence>